<evidence type="ECO:0000256" key="3">
    <source>
        <dbReference type="ARBA" id="ARBA00022840"/>
    </source>
</evidence>
<dbReference type="Pfam" id="PF02861">
    <property type="entry name" value="Clp_N"/>
    <property type="match status" value="1"/>
</dbReference>
<dbReference type="STRING" id="1802421.A2318_01030"/>
<evidence type="ECO:0000256" key="2">
    <source>
        <dbReference type="ARBA" id="ARBA00022741"/>
    </source>
</evidence>
<dbReference type="GO" id="GO:0034605">
    <property type="term" value="P:cellular response to heat"/>
    <property type="evidence" value="ECO:0007669"/>
    <property type="project" value="TreeGrafter"/>
</dbReference>
<evidence type="ECO:0000313" key="9">
    <source>
        <dbReference type="Proteomes" id="UP000177331"/>
    </source>
</evidence>
<reference evidence="8 9" key="1">
    <citation type="journal article" date="2016" name="Nat. Commun.">
        <title>Thousands of microbial genomes shed light on interconnected biogeochemical processes in an aquifer system.</title>
        <authorList>
            <person name="Anantharaman K."/>
            <person name="Brown C.T."/>
            <person name="Hug L.A."/>
            <person name="Sharon I."/>
            <person name="Castelle C.J."/>
            <person name="Probst A.J."/>
            <person name="Thomas B.C."/>
            <person name="Singh A."/>
            <person name="Wilkins M.J."/>
            <person name="Karaoz U."/>
            <person name="Brodie E.L."/>
            <person name="Williams K.H."/>
            <person name="Hubbard S.S."/>
            <person name="Banfield J.F."/>
        </authorList>
    </citation>
    <scope>NUCLEOTIDE SEQUENCE [LARGE SCALE GENOMIC DNA]</scope>
</reference>
<comment type="caution">
    <text evidence="8">The sequence shown here is derived from an EMBL/GenBank/DDBJ whole genome shotgun (WGS) entry which is preliminary data.</text>
</comment>
<dbReference type="Pfam" id="PF07724">
    <property type="entry name" value="AAA_2"/>
    <property type="match status" value="1"/>
</dbReference>
<protein>
    <recommendedName>
        <fullName evidence="7">Clp R domain-containing protein</fullName>
    </recommendedName>
</protein>
<dbReference type="FunFam" id="3.40.50.300:FF:000025">
    <property type="entry name" value="ATP-dependent Clp protease subunit"/>
    <property type="match status" value="1"/>
</dbReference>
<evidence type="ECO:0000256" key="6">
    <source>
        <dbReference type="SAM" id="Phobius"/>
    </source>
</evidence>
<keyword evidence="4" id="KW-0143">Chaperone</keyword>
<dbReference type="Gene3D" id="1.10.1780.10">
    <property type="entry name" value="Clp, N-terminal domain"/>
    <property type="match status" value="1"/>
</dbReference>
<feature type="transmembrane region" description="Helical" evidence="6">
    <location>
        <begin position="35"/>
        <end position="57"/>
    </location>
</feature>
<dbReference type="SMART" id="SM00382">
    <property type="entry name" value="AAA"/>
    <property type="match status" value="2"/>
</dbReference>
<evidence type="ECO:0000256" key="4">
    <source>
        <dbReference type="ARBA" id="ARBA00023186"/>
    </source>
</evidence>
<dbReference type="InterPro" id="IPR041546">
    <property type="entry name" value="ClpA/ClpB_AAA_lid"/>
</dbReference>
<dbReference type="Pfam" id="PF10431">
    <property type="entry name" value="ClpB_D2-small"/>
    <property type="match status" value="1"/>
</dbReference>
<dbReference type="InterPro" id="IPR027417">
    <property type="entry name" value="P-loop_NTPase"/>
</dbReference>
<dbReference type="AlphaFoldDB" id="A0A1F7W990"/>
<gene>
    <name evidence="8" type="ORF">A2318_01030</name>
</gene>
<feature type="domain" description="Clp R" evidence="7">
    <location>
        <begin position="129"/>
        <end position="268"/>
    </location>
</feature>
<dbReference type="InterPro" id="IPR003593">
    <property type="entry name" value="AAA+_ATPase"/>
</dbReference>
<dbReference type="Pfam" id="PF17871">
    <property type="entry name" value="AAA_lid_9"/>
    <property type="match status" value="1"/>
</dbReference>
<dbReference type="InterPro" id="IPR001270">
    <property type="entry name" value="ClpA/B"/>
</dbReference>
<keyword evidence="6" id="KW-1133">Transmembrane helix</keyword>
<dbReference type="EMBL" id="MGFD01000010">
    <property type="protein sequence ID" value="OGL99383.1"/>
    <property type="molecule type" value="Genomic_DNA"/>
</dbReference>
<accession>A0A1F7W990</accession>
<dbReference type="InterPro" id="IPR036628">
    <property type="entry name" value="Clp_N_dom_sf"/>
</dbReference>
<sequence length="865" mass="96299">MPNGYLLNKKFYLAQNLDHRAMEERAAKMHAAQTISGISFLVSALFLLAGTGLFVYQNGFTEIPALASFLRPSFALMLFSVGMVVGCFSFMHQSEIKRHLVYLPKRDRNSIDPELVSLDVVPKDAIDLIQFFHPSAMKALDSAFVLAERFGHTSIEPLHLFVGAIEDESATILFGRLGLSFEKIKDPLSRRLSTRQIGDLTGLNEEAEQVLLLAFRNAYVEGREHVSALELFFEAYKAESFLEDLFQEQNVDAEQFENMVDWIRIHEKIRDQYLQFQKAAASKPTGAMNRSMTSVATPLLDAFSEDLTTDAVYGRLPMMIGREEEIEQVFRVIEGGRESALLVGQHGVGKGSVLAGIAALMVEERVPDVLKDKRLVKISIPQLVSGVPVETAQERLMLMLDEVSRSRNIILALMDLEQLTADLAPLLSDYLSRGATFVIATTTPQDYTESIERSMLGRIFQKVRVDEPDEKTAIRILESKIGGIEHEKKVIFQYDAVEKCVKLSDRYMHEQYLPKKAIEIAREVAQQVAKNRGENGVVTGEDVAKIIATKTGIPVTNVAEDEKMKLLHLEDEMHGRIIGQDEAVKAVASALRRARADLRPGSRPIASFLFLGSTGVGKTELAKTLAATYFGSEQMMIRVDMSEYQDVRSMDKLIGAPGSNQGGLFSEAVRTRPFAVVLLDELEKADPNILNVFLQILDDGRVTDAAGRVIDFTNTIIIATSNAGTQYIQDAVARGESTDTIKTHLLEEELRTIYRPEFLNRFDGVIVFKPLEESQIVEITKLMIAQVTKRLEGKGIGFQVTDAEVLELAHKGYDPKFGARPLRRVVQEEVDNAIANALLEGKVQRRDTIVLDVGGVMSIQKGKEL</sequence>
<name>A0A1F7W990_9BACT</name>
<evidence type="ECO:0000256" key="5">
    <source>
        <dbReference type="PROSITE-ProRule" id="PRU01251"/>
    </source>
</evidence>
<keyword evidence="1 5" id="KW-0677">Repeat</keyword>
<organism evidence="8 9">
    <name type="scientific">Candidatus Uhrbacteria bacterium RIFOXYB2_FULL_45_11</name>
    <dbReference type="NCBI Taxonomy" id="1802421"/>
    <lineage>
        <taxon>Bacteria</taxon>
        <taxon>Candidatus Uhriibacteriota</taxon>
    </lineage>
</organism>
<dbReference type="InterPro" id="IPR050130">
    <property type="entry name" value="ClpA_ClpB"/>
</dbReference>
<evidence type="ECO:0000313" key="8">
    <source>
        <dbReference type="EMBL" id="OGL99383.1"/>
    </source>
</evidence>
<dbReference type="SMART" id="SM01086">
    <property type="entry name" value="ClpB_D2-small"/>
    <property type="match status" value="1"/>
</dbReference>
<dbReference type="InterPro" id="IPR004176">
    <property type="entry name" value="Clp_R_N"/>
</dbReference>
<dbReference type="SUPFAM" id="SSF81923">
    <property type="entry name" value="Double Clp-N motif"/>
    <property type="match status" value="1"/>
</dbReference>
<dbReference type="GO" id="GO:0016887">
    <property type="term" value="F:ATP hydrolysis activity"/>
    <property type="evidence" value="ECO:0007669"/>
    <property type="project" value="InterPro"/>
</dbReference>
<dbReference type="Gene3D" id="1.10.8.60">
    <property type="match status" value="2"/>
</dbReference>
<evidence type="ECO:0000259" key="7">
    <source>
        <dbReference type="PROSITE" id="PS51903"/>
    </source>
</evidence>
<dbReference type="PANTHER" id="PTHR11638">
    <property type="entry name" value="ATP-DEPENDENT CLP PROTEASE"/>
    <property type="match status" value="1"/>
</dbReference>
<keyword evidence="2" id="KW-0547">Nucleotide-binding</keyword>
<feature type="transmembrane region" description="Helical" evidence="6">
    <location>
        <begin position="69"/>
        <end position="91"/>
    </location>
</feature>
<dbReference type="Proteomes" id="UP000177331">
    <property type="component" value="Unassembled WGS sequence"/>
</dbReference>
<keyword evidence="3" id="KW-0067">ATP-binding</keyword>
<dbReference type="InterPro" id="IPR019489">
    <property type="entry name" value="Clp_ATPase_C"/>
</dbReference>
<evidence type="ECO:0000256" key="1">
    <source>
        <dbReference type="ARBA" id="ARBA00022737"/>
    </source>
</evidence>
<keyword evidence="6" id="KW-0472">Membrane</keyword>
<dbReference type="PROSITE" id="PS51903">
    <property type="entry name" value="CLP_R"/>
    <property type="match status" value="1"/>
</dbReference>
<dbReference type="PANTHER" id="PTHR11638:SF175">
    <property type="entry name" value="ATP-DEPENDENT CLP PROTEASE, ATP-BINDING SUBUNIT CLPC"/>
    <property type="match status" value="1"/>
</dbReference>
<keyword evidence="6" id="KW-0812">Transmembrane</keyword>
<proteinExistence type="predicted"/>
<dbReference type="CDD" id="cd19499">
    <property type="entry name" value="RecA-like_ClpB_Hsp104-like"/>
    <property type="match status" value="1"/>
</dbReference>
<dbReference type="InterPro" id="IPR003959">
    <property type="entry name" value="ATPase_AAA_core"/>
</dbReference>
<dbReference type="GO" id="GO:0005524">
    <property type="term" value="F:ATP binding"/>
    <property type="evidence" value="ECO:0007669"/>
    <property type="project" value="UniProtKB-KW"/>
</dbReference>
<dbReference type="PRINTS" id="PR00300">
    <property type="entry name" value="CLPPROTEASEA"/>
</dbReference>
<dbReference type="SUPFAM" id="SSF52540">
    <property type="entry name" value="P-loop containing nucleoside triphosphate hydrolases"/>
    <property type="match status" value="2"/>
</dbReference>
<dbReference type="GO" id="GO:0005737">
    <property type="term" value="C:cytoplasm"/>
    <property type="evidence" value="ECO:0007669"/>
    <property type="project" value="TreeGrafter"/>
</dbReference>
<dbReference type="Gene3D" id="3.40.50.300">
    <property type="entry name" value="P-loop containing nucleotide triphosphate hydrolases"/>
    <property type="match status" value="2"/>
</dbReference>